<protein>
    <recommendedName>
        <fullName evidence="3">Prenyltransferase</fullName>
    </recommendedName>
</protein>
<reference evidence="1" key="1">
    <citation type="submission" date="2020-10" db="EMBL/GenBank/DDBJ databases">
        <title>Sequencing the genomes of 1000 actinobacteria strains.</title>
        <authorList>
            <person name="Klenk H.-P."/>
        </authorList>
    </citation>
    <scope>NUCLEOTIDE SEQUENCE</scope>
    <source>
        <strain evidence="1">DSM 45354</strain>
    </source>
</reference>
<dbReference type="EMBL" id="JADBEM010000001">
    <property type="protein sequence ID" value="MBE1609091.1"/>
    <property type="molecule type" value="Genomic_DNA"/>
</dbReference>
<evidence type="ECO:0000313" key="2">
    <source>
        <dbReference type="Proteomes" id="UP000638648"/>
    </source>
</evidence>
<proteinExistence type="predicted"/>
<name>A0A927RLD3_9ACTN</name>
<organism evidence="1 2">
    <name type="scientific">Actinopolymorpha pittospori</name>
    <dbReference type="NCBI Taxonomy" id="648752"/>
    <lineage>
        <taxon>Bacteria</taxon>
        <taxon>Bacillati</taxon>
        <taxon>Actinomycetota</taxon>
        <taxon>Actinomycetes</taxon>
        <taxon>Propionibacteriales</taxon>
        <taxon>Actinopolymorphaceae</taxon>
        <taxon>Actinopolymorpha</taxon>
    </lineage>
</organism>
<dbReference type="Proteomes" id="UP000638648">
    <property type="component" value="Unassembled WGS sequence"/>
</dbReference>
<evidence type="ECO:0008006" key="3">
    <source>
        <dbReference type="Google" id="ProtNLM"/>
    </source>
</evidence>
<dbReference type="InterPro" id="IPR008930">
    <property type="entry name" value="Terpenoid_cyclase/PrenylTrfase"/>
</dbReference>
<comment type="caution">
    <text evidence="1">The sequence shown here is derived from an EMBL/GenBank/DDBJ whole genome shotgun (WGS) entry which is preliminary data.</text>
</comment>
<keyword evidence="2" id="KW-1185">Reference proteome</keyword>
<dbReference type="SUPFAM" id="SSF48239">
    <property type="entry name" value="Terpenoid cyclases/Protein prenyltransferases"/>
    <property type="match status" value="1"/>
</dbReference>
<sequence length="300" mass="31434">MSVDLSRAASFLASHGRLLDRRRFEFLLGETEPVAVLAAVDGYRNGDGGYGWGLEPDLRAPESQPGGALHAFEVFEDIAPVRTPRAVELCDWLNSVTLPDGGLPFALPVADAAACAPFWAQAEHTVSTLQSTAFAAGAALRVAAHDPAVAAHPWLARATTYCFDTIAALDSAPHAIALSFAVRFLDAAYEQYPAAAPLLERLGRFVPETGLVPVAGGSEGETMRALDFASVPGSPASALLGAGVIEAGLDELAAQQREDGGWTVDFASYSPAAALEWRGYATVNAVLTLKRAGRLAHLPG</sequence>
<accession>A0A927RLD3</accession>
<dbReference type="AlphaFoldDB" id="A0A927RLD3"/>
<gene>
    <name evidence="1" type="ORF">HEB94_005939</name>
</gene>
<dbReference type="RefSeq" id="WP_192752733.1">
    <property type="nucleotide sequence ID" value="NZ_BAABJL010000273.1"/>
</dbReference>
<evidence type="ECO:0000313" key="1">
    <source>
        <dbReference type="EMBL" id="MBE1609091.1"/>
    </source>
</evidence>